<dbReference type="PANTHER" id="PTHR33332">
    <property type="entry name" value="REVERSE TRANSCRIPTASE DOMAIN-CONTAINING PROTEIN"/>
    <property type="match status" value="1"/>
</dbReference>
<feature type="domain" description="Reverse transcriptase" evidence="2">
    <location>
        <begin position="19"/>
        <end position="282"/>
    </location>
</feature>
<dbReference type="InterPro" id="IPR009003">
    <property type="entry name" value="Peptidase_S1_PA"/>
</dbReference>
<gene>
    <name evidence="3" type="ORF">PLXY2_LOCUS6051</name>
</gene>
<dbReference type="AlphaFoldDB" id="A0A8S4ELQ1"/>
<dbReference type="Gene3D" id="2.40.10.10">
    <property type="entry name" value="Trypsin-like serine proteases"/>
    <property type="match status" value="1"/>
</dbReference>
<dbReference type="EMBL" id="CAJHNJ030000018">
    <property type="protein sequence ID" value="CAG9116478.1"/>
    <property type="molecule type" value="Genomic_DNA"/>
</dbReference>
<dbReference type="PROSITE" id="PS50878">
    <property type="entry name" value="RT_POL"/>
    <property type="match status" value="1"/>
</dbReference>
<dbReference type="InterPro" id="IPR000477">
    <property type="entry name" value="RT_dom"/>
</dbReference>
<evidence type="ECO:0000259" key="2">
    <source>
        <dbReference type="PROSITE" id="PS50878"/>
    </source>
</evidence>
<keyword evidence="4" id="KW-1185">Reference proteome</keyword>
<dbReference type="InterPro" id="IPR043502">
    <property type="entry name" value="DNA/RNA_pol_sf"/>
</dbReference>
<comment type="caution">
    <text evidence="3">The sequence shown here is derived from an EMBL/GenBank/DDBJ whole genome shotgun (WGS) entry which is preliminary data.</text>
</comment>
<dbReference type="CDD" id="cd00190">
    <property type="entry name" value="Tryp_SPc"/>
    <property type="match status" value="1"/>
</dbReference>
<proteinExistence type="predicted"/>
<dbReference type="Pfam" id="PF00089">
    <property type="entry name" value="Trypsin"/>
    <property type="match status" value="1"/>
</dbReference>
<evidence type="ECO:0000313" key="4">
    <source>
        <dbReference type="Proteomes" id="UP000653454"/>
    </source>
</evidence>
<dbReference type="GO" id="GO:0004252">
    <property type="term" value="F:serine-type endopeptidase activity"/>
    <property type="evidence" value="ECO:0007669"/>
    <property type="project" value="InterPro"/>
</dbReference>
<dbReference type="PROSITE" id="PS50240">
    <property type="entry name" value="TRYPSIN_DOM"/>
    <property type="match status" value="1"/>
</dbReference>
<dbReference type="InterPro" id="IPR043504">
    <property type="entry name" value="Peptidase_S1_PA_chymotrypsin"/>
</dbReference>
<sequence length="547" mass="60060">MVTTLLDILLPAITHIVNHSLSTGQFPNLWLKAYVLPLPKVPAPSAPNEYRPISILPFLSKILESVVHRQLTTFLTKGSLLNPFQSGFRSGHSTTTALLKVTEDIRCAMEDRRVTVLVLVDFSNAFNAVDHDLLLAVLECHKISVPAISWFSSYLRGRQQAIRNGPSVVSDWADLTAGVPQGGILSPLLFSTFINFVTSSLHCSYHLYADDLQIYSHVKIDDLDAGIAAVNGDLDEILRWSQHFGISVNPKKCQAIIVGSSRLLSSLDYTTVPPVQFDGRVIPFSPTVNDLAAVAATAQPEHNRIVGETTTVKQYPSVVQVDFLLPNIGWDQMCAGTIITPIVVVSAASCFLGNVTAESRRIRAGSSIRNSGGTIIGLRSYRKHPQFRKKKYYKDNGADISLLYLAQELMFTDSVQPVPISREVFLPHGSSVTLATWGRSVPDQDFSPVLRELTLTTMNLGDCMLHSKDVRPKMICVGIMEGGSMHGCRGFTGGPMYHDGLLVGVVSFTRTCAYAYSGVATQVFAYYHWISKNQNNIDDTDTEGNNK</sequence>
<accession>A0A8S4ELQ1</accession>
<name>A0A8S4ELQ1_PLUXY</name>
<dbReference type="GO" id="GO:0071897">
    <property type="term" value="P:DNA biosynthetic process"/>
    <property type="evidence" value="ECO:0007669"/>
    <property type="project" value="UniProtKB-ARBA"/>
</dbReference>
<dbReference type="Pfam" id="PF00078">
    <property type="entry name" value="RVT_1"/>
    <property type="match status" value="1"/>
</dbReference>
<reference evidence="3" key="1">
    <citation type="submission" date="2020-11" db="EMBL/GenBank/DDBJ databases">
        <authorList>
            <person name="Whiteford S."/>
        </authorList>
    </citation>
    <scope>NUCLEOTIDE SEQUENCE</scope>
</reference>
<evidence type="ECO:0000313" key="3">
    <source>
        <dbReference type="EMBL" id="CAG9116478.1"/>
    </source>
</evidence>
<dbReference type="Proteomes" id="UP000653454">
    <property type="component" value="Unassembled WGS sequence"/>
</dbReference>
<dbReference type="SUPFAM" id="SSF56672">
    <property type="entry name" value="DNA/RNA polymerases"/>
    <property type="match status" value="1"/>
</dbReference>
<dbReference type="InterPro" id="IPR001254">
    <property type="entry name" value="Trypsin_dom"/>
</dbReference>
<protein>
    <submittedName>
        <fullName evidence="3">(diamondback moth) hypothetical protein</fullName>
    </submittedName>
</protein>
<dbReference type="CDD" id="cd01650">
    <property type="entry name" value="RT_nLTR_like"/>
    <property type="match status" value="1"/>
</dbReference>
<organism evidence="3 4">
    <name type="scientific">Plutella xylostella</name>
    <name type="common">Diamondback moth</name>
    <name type="synonym">Plutella maculipennis</name>
    <dbReference type="NCBI Taxonomy" id="51655"/>
    <lineage>
        <taxon>Eukaryota</taxon>
        <taxon>Metazoa</taxon>
        <taxon>Ecdysozoa</taxon>
        <taxon>Arthropoda</taxon>
        <taxon>Hexapoda</taxon>
        <taxon>Insecta</taxon>
        <taxon>Pterygota</taxon>
        <taxon>Neoptera</taxon>
        <taxon>Endopterygota</taxon>
        <taxon>Lepidoptera</taxon>
        <taxon>Glossata</taxon>
        <taxon>Ditrysia</taxon>
        <taxon>Yponomeutoidea</taxon>
        <taxon>Plutellidae</taxon>
        <taxon>Plutella</taxon>
    </lineage>
</organism>
<dbReference type="SUPFAM" id="SSF50494">
    <property type="entry name" value="Trypsin-like serine proteases"/>
    <property type="match status" value="1"/>
</dbReference>
<feature type="domain" description="Peptidase S1" evidence="1">
    <location>
        <begin position="305"/>
        <end position="535"/>
    </location>
</feature>
<evidence type="ECO:0000259" key="1">
    <source>
        <dbReference type="PROSITE" id="PS50240"/>
    </source>
</evidence>
<dbReference type="SMART" id="SM00020">
    <property type="entry name" value="Tryp_SPc"/>
    <property type="match status" value="1"/>
</dbReference>
<dbReference type="GO" id="GO:0006508">
    <property type="term" value="P:proteolysis"/>
    <property type="evidence" value="ECO:0007669"/>
    <property type="project" value="InterPro"/>
</dbReference>